<dbReference type="InterPro" id="IPR016039">
    <property type="entry name" value="Thiolase-like"/>
</dbReference>
<dbReference type="Gene3D" id="3.40.47.10">
    <property type="match status" value="1"/>
</dbReference>
<dbReference type="Proteomes" id="UP001501598">
    <property type="component" value="Unassembled WGS sequence"/>
</dbReference>
<reference evidence="6" key="1">
    <citation type="journal article" date="2019" name="Int. J. Syst. Evol. Microbiol.">
        <title>The Global Catalogue of Microorganisms (GCM) 10K type strain sequencing project: providing services to taxonomists for standard genome sequencing and annotation.</title>
        <authorList>
            <consortium name="The Broad Institute Genomics Platform"/>
            <consortium name="The Broad Institute Genome Sequencing Center for Infectious Disease"/>
            <person name="Wu L."/>
            <person name="Ma J."/>
        </authorList>
    </citation>
    <scope>NUCLEOTIDE SEQUENCE [LARGE SCALE GENOMIC DNA]</scope>
    <source>
        <strain evidence="6">JCM 17906</strain>
    </source>
</reference>
<evidence type="ECO:0000313" key="6">
    <source>
        <dbReference type="Proteomes" id="UP001501598"/>
    </source>
</evidence>
<dbReference type="PANTHER" id="PTHR18919">
    <property type="entry name" value="ACETYL-COA C-ACYLTRANSFERASE"/>
    <property type="match status" value="1"/>
</dbReference>
<organism evidence="5 6">
    <name type="scientific">Pseudonocardia xishanensis</name>
    <dbReference type="NCBI Taxonomy" id="630995"/>
    <lineage>
        <taxon>Bacteria</taxon>
        <taxon>Bacillati</taxon>
        <taxon>Actinomycetota</taxon>
        <taxon>Actinomycetes</taxon>
        <taxon>Pseudonocardiales</taxon>
        <taxon>Pseudonocardiaceae</taxon>
        <taxon>Pseudonocardia</taxon>
    </lineage>
</organism>
<dbReference type="PANTHER" id="PTHR18919:SF139">
    <property type="entry name" value="THIOLASE-LIKE PROTEIN TYPE 1 ADDITIONAL C-TERMINAL DOMAIN-CONTAINING PROTEIN"/>
    <property type="match status" value="1"/>
</dbReference>
<keyword evidence="3" id="KW-0012">Acyltransferase</keyword>
<keyword evidence="2" id="KW-0808">Transferase</keyword>
<dbReference type="Gene3D" id="2.40.50.840">
    <property type="match status" value="1"/>
</dbReference>
<sequence>MIAERAPVLVGVGQVRGNRDRTVAGAREPLRLLADAVHAAAADACETGTRLLRELDAISLTHVASWAYDDLAGRLAERLAAAPTHTVAASLGGHWPAALLDAAAARIAAGETRIELVAGAEAAASTAVLARAGVDPGADLGWTIDPGGPTPIGPDEMGSPAMVAAGIALPRRFYPMVDTALGHALGEEPAETIAAGAELFAALSAVAADNPFAWNPVARSASEIARVGPDNRMVGEPYTLGMTAMPLVDQSAALLLTSVAVAREHGVAEERMVHVWGGAGSDDAPDVLARADLAGSPALCAAFDRALAAAGLASEEIDVVDVYSCFPVVPRLAARYLGLPPSAVTGATGGHSAFGGPLSSYTLHALAACAERIRAGARTALVHANGGHLTRQHAVVLGREAHVDGYVGDPVPHSVAEPGPPLCAAEGEVTVEAATVEYDRDGLPAQAFLVALTQDGERVAGCTAEGDAASARALTLFPDGPAAAPGPAVVGRRVRVGWVGDRIQVDPAR</sequence>
<comment type="caution">
    <text evidence="5">The sequence shown here is derived from an EMBL/GenBank/DDBJ whole genome shotgun (WGS) entry which is preliminary data.</text>
</comment>
<comment type="similarity">
    <text evidence="1">Belongs to the thiolase-like superfamily. Thiolase family.</text>
</comment>
<evidence type="ECO:0000313" key="5">
    <source>
        <dbReference type="EMBL" id="GAA4547053.1"/>
    </source>
</evidence>
<accession>A0ABP8RSA3</accession>
<evidence type="ECO:0000259" key="4">
    <source>
        <dbReference type="Pfam" id="PF18313"/>
    </source>
</evidence>
<evidence type="ECO:0000256" key="2">
    <source>
        <dbReference type="ARBA" id="ARBA00022679"/>
    </source>
</evidence>
<dbReference type="EMBL" id="BAABGT010000034">
    <property type="protein sequence ID" value="GAA4547053.1"/>
    <property type="molecule type" value="Genomic_DNA"/>
</dbReference>
<name>A0ABP8RSA3_9PSEU</name>
<dbReference type="InterPro" id="IPR040771">
    <property type="entry name" value="TLP1_add_C"/>
</dbReference>
<dbReference type="SUPFAM" id="SSF53901">
    <property type="entry name" value="Thiolase-like"/>
    <property type="match status" value="1"/>
</dbReference>
<evidence type="ECO:0000256" key="3">
    <source>
        <dbReference type="ARBA" id="ARBA00023315"/>
    </source>
</evidence>
<feature type="domain" description="Thiolase-like protein type 1 additional C-terminal" evidence="4">
    <location>
        <begin position="424"/>
        <end position="473"/>
    </location>
</feature>
<gene>
    <name evidence="5" type="ORF">GCM10023175_30560</name>
</gene>
<dbReference type="RefSeq" id="WP_345417913.1">
    <property type="nucleotide sequence ID" value="NZ_BAABGT010000034.1"/>
</dbReference>
<evidence type="ECO:0000256" key="1">
    <source>
        <dbReference type="ARBA" id="ARBA00010982"/>
    </source>
</evidence>
<dbReference type="Pfam" id="PF18313">
    <property type="entry name" value="TLP1_add_C"/>
    <property type="match status" value="1"/>
</dbReference>
<proteinExistence type="inferred from homology"/>
<keyword evidence="6" id="KW-1185">Reference proteome</keyword>
<protein>
    <submittedName>
        <fullName evidence="5">Acetyl-CoA acetyltransferase</fullName>
    </submittedName>
</protein>